<keyword evidence="1" id="KW-1133">Transmembrane helix</keyword>
<dbReference type="Proteomes" id="UP000243799">
    <property type="component" value="Unassembled WGS sequence"/>
</dbReference>
<evidence type="ECO:0000313" key="3">
    <source>
        <dbReference type="Proteomes" id="UP000243799"/>
    </source>
</evidence>
<proteinExistence type="predicted"/>
<reference evidence="3" key="1">
    <citation type="submission" date="2016-10" db="EMBL/GenBank/DDBJ databases">
        <authorList>
            <person name="Varghese N."/>
            <person name="Submissions S."/>
        </authorList>
    </citation>
    <scope>NUCLEOTIDE SEQUENCE [LARGE SCALE GENOMIC DNA]</scope>
    <source>
        <strain evidence="3">CGMCC 4.3568</strain>
    </source>
</reference>
<evidence type="ECO:0000256" key="1">
    <source>
        <dbReference type="SAM" id="Phobius"/>
    </source>
</evidence>
<gene>
    <name evidence="2" type="ORF">SAMN05216266_13429</name>
</gene>
<sequence length="36" mass="3853">MFTMLTGFLIDIAVTALILLALVITCAALVPPRPPR</sequence>
<keyword evidence="1" id="KW-0472">Membrane</keyword>
<accession>A0A1I1CKU4</accession>
<dbReference type="STRING" id="490629.SAMN05216266_13429"/>
<evidence type="ECO:0000313" key="2">
    <source>
        <dbReference type="EMBL" id="SFB63339.1"/>
    </source>
</evidence>
<dbReference type="AlphaFoldDB" id="A0A1I1CKU4"/>
<dbReference type="EMBL" id="FOKG01000034">
    <property type="protein sequence ID" value="SFB63339.1"/>
    <property type="molecule type" value="Genomic_DNA"/>
</dbReference>
<keyword evidence="3" id="KW-1185">Reference proteome</keyword>
<feature type="transmembrane region" description="Helical" evidence="1">
    <location>
        <begin position="6"/>
        <end position="30"/>
    </location>
</feature>
<keyword evidence="1" id="KW-0812">Transmembrane</keyword>
<protein>
    <submittedName>
        <fullName evidence="2">Uncharacterized protein</fullName>
    </submittedName>
</protein>
<name>A0A1I1CKU4_9PSEU</name>
<organism evidence="2 3">
    <name type="scientific">Amycolatopsis marina</name>
    <dbReference type="NCBI Taxonomy" id="490629"/>
    <lineage>
        <taxon>Bacteria</taxon>
        <taxon>Bacillati</taxon>
        <taxon>Actinomycetota</taxon>
        <taxon>Actinomycetes</taxon>
        <taxon>Pseudonocardiales</taxon>
        <taxon>Pseudonocardiaceae</taxon>
        <taxon>Amycolatopsis</taxon>
    </lineage>
</organism>